<gene>
    <name evidence="2" type="ORF">JTE90_010854</name>
</gene>
<dbReference type="InterPro" id="IPR013535">
    <property type="entry name" value="PUL_dom"/>
</dbReference>
<evidence type="ECO:0000259" key="1">
    <source>
        <dbReference type="PROSITE" id="PS51396"/>
    </source>
</evidence>
<dbReference type="AlphaFoldDB" id="A0AAV6V5N6"/>
<organism evidence="2 3">
    <name type="scientific">Oedothorax gibbosus</name>
    <dbReference type="NCBI Taxonomy" id="931172"/>
    <lineage>
        <taxon>Eukaryota</taxon>
        <taxon>Metazoa</taxon>
        <taxon>Ecdysozoa</taxon>
        <taxon>Arthropoda</taxon>
        <taxon>Chelicerata</taxon>
        <taxon>Arachnida</taxon>
        <taxon>Araneae</taxon>
        <taxon>Araneomorphae</taxon>
        <taxon>Entelegynae</taxon>
        <taxon>Araneoidea</taxon>
        <taxon>Linyphiidae</taxon>
        <taxon>Erigoninae</taxon>
        <taxon>Oedothorax</taxon>
    </lineage>
</organism>
<evidence type="ECO:0000313" key="2">
    <source>
        <dbReference type="EMBL" id="KAG8190996.1"/>
    </source>
</evidence>
<dbReference type="Gene3D" id="1.25.10.10">
    <property type="entry name" value="Leucine-rich Repeat Variant"/>
    <property type="match status" value="1"/>
</dbReference>
<sequence>MLNVFLENDVESGSNKTLLRGYQWDDTTEKWILNKGEANDPTCNLDSDKIELDINVKPQHKKELEFYLEVDNKLCKLEYDRTEDPLEVTMSLIAENNLNSSYVADIFSYVVKHWIGFSKVSHLTFKLPPSPNEYFPLDKYYTYMNANVDGLKKKLIEFTNRVPEAQHIPEDNIEKLILVTDFPAEVSDEQMQALDTVLTWNDEYLFPALDLLRLAVKCQPIGAKVGNQSFLNHLLHVLRTSKKIINHVLLIKILCNLFDFAEGEELMLKYQLKICDTVKEALSSEKTHKSISSLYLNYAVAVAKGSNLDIDALCLNLIEMLKIAADPDSLYKIFIAIGTLSVTKYAAFANFHSLNVSGFLMECKMHVKGDSNNIVLEKLLKSFQL</sequence>
<feature type="domain" description="PUL" evidence="1">
    <location>
        <begin position="133"/>
        <end position="383"/>
    </location>
</feature>
<keyword evidence="3" id="KW-1185">Reference proteome</keyword>
<reference evidence="2 3" key="1">
    <citation type="journal article" date="2022" name="Nat. Ecol. Evol.">
        <title>A masculinizing supergene underlies an exaggerated male reproductive morph in a spider.</title>
        <authorList>
            <person name="Hendrickx F."/>
            <person name="De Corte Z."/>
            <person name="Sonet G."/>
            <person name="Van Belleghem S.M."/>
            <person name="Kostlbacher S."/>
            <person name="Vangestel C."/>
        </authorList>
    </citation>
    <scope>NUCLEOTIDE SEQUENCE [LARGE SCALE GENOMIC DNA]</scope>
    <source>
        <strain evidence="2">W744_W776</strain>
    </source>
</reference>
<dbReference type="Proteomes" id="UP000827092">
    <property type="component" value="Unassembled WGS sequence"/>
</dbReference>
<dbReference type="EMBL" id="JAFNEN010000169">
    <property type="protein sequence ID" value="KAG8190996.1"/>
    <property type="molecule type" value="Genomic_DNA"/>
</dbReference>
<evidence type="ECO:0000313" key="3">
    <source>
        <dbReference type="Proteomes" id="UP000827092"/>
    </source>
</evidence>
<dbReference type="InterPro" id="IPR011989">
    <property type="entry name" value="ARM-like"/>
</dbReference>
<dbReference type="PROSITE" id="PS51396">
    <property type="entry name" value="PUL"/>
    <property type="match status" value="1"/>
</dbReference>
<name>A0AAV6V5N6_9ARAC</name>
<protein>
    <recommendedName>
        <fullName evidence="1">PUL domain-containing protein</fullName>
    </recommendedName>
</protein>
<proteinExistence type="predicted"/>
<comment type="caution">
    <text evidence="2">The sequence shown here is derived from an EMBL/GenBank/DDBJ whole genome shotgun (WGS) entry which is preliminary data.</text>
</comment>
<accession>A0AAV6V5N6</accession>
<dbReference type="Pfam" id="PF08324">
    <property type="entry name" value="PUL"/>
    <property type="match status" value="1"/>
</dbReference>